<keyword evidence="2 3" id="KW-0808">Transferase</keyword>
<dbReference type="InterPro" id="IPR002213">
    <property type="entry name" value="UDP_glucos_trans"/>
</dbReference>
<gene>
    <name evidence="3" type="ORF">PYCCODRAFT_1466368</name>
</gene>
<dbReference type="CDD" id="cd03784">
    <property type="entry name" value="GT1_Gtf-like"/>
    <property type="match status" value="1"/>
</dbReference>
<dbReference type="PANTHER" id="PTHR48047:SF215">
    <property type="entry name" value="GLYCOSYLTRANSFERASE"/>
    <property type="match status" value="1"/>
</dbReference>
<keyword evidence="4" id="KW-1185">Reference proteome</keyword>
<dbReference type="Proteomes" id="UP000193067">
    <property type="component" value="Unassembled WGS sequence"/>
</dbReference>
<evidence type="ECO:0000256" key="1">
    <source>
        <dbReference type="ARBA" id="ARBA00009995"/>
    </source>
</evidence>
<evidence type="ECO:0000313" key="3">
    <source>
        <dbReference type="EMBL" id="OSD03898.1"/>
    </source>
</evidence>
<reference evidence="3 4" key="1">
    <citation type="journal article" date="2015" name="Biotechnol. Biofuels">
        <title>Enhanced degradation of softwood versus hardwood by the white-rot fungus Pycnoporus coccineus.</title>
        <authorList>
            <person name="Couturier M."/>
            <person name="Navarro D."/>
            <person name="Chevret D."/>
            <person name="Henrissat B."/>
            <person name="Piumi F."/>
            <person name="Ruiz-Duenas F.J."/>
            <person name="Martinez A.T."/>
            <person name="Grigoriev I.V."/>
            <person name="Riley R."/>
            <person name="Lipzen A."/>
            <person name="Berrin J.G."/>
            <person name="Master E.R."/>
            <person name="Rosso M.N."/>
        </authorList>
    </citation>
    <scope>NUCLEOTIDE SEQUENCE [LARGE SCALE GENOMIC DNA]</scope>
    <source>
        <strain evidence="3 4">BRFM310</strain>
    </source>
</reference>
<dbReference type="OrthoDB" id="5835829at2759"/>
<name>A0A1Y2IS12_TRAC3</name>
<accession>A0A1Y2IS12</accession>
<proteinExistence type="inferred from homology"/>
<dbReference type="Gene3D" id="3.40.50.2000">
    <property type="entry name" value="Glycogen Phosphorylase B"/>
    <property type="match status" value="2"/>
</dbReference>
<evidence type="ECO:0000313" key="4">
    <source>
        <dbReference type="Proteomes" id="UP000193067"/>
    </source>
</evidence>
<protein>
    <submittedName>
        <fullName evidence="3">Glycosyltransferase family 1 protein</fullName>
    </submittedName>
</protein>
<dbReference type="SUPFAM" id="SSF53756">
    <property type="entry name" value="UDP-Glycosyltransferase/glycogen phosphorylase"/>
    <property type="match status" value="1"/>
</dbReference>
<comment type="similarity">
    <text evidence="1">Belongs to the UDP-glycosyltransferase family.</text>
</comment>
<dbReference type="Pfam" id="PF00201">
    <property type="entry name" value="UDPGT"/>
    <property type="match status" value="1"/>
</dbReference>
<sequence length="512" mass="56180">MTTRNEKHVVALTYQAWGHARPLIQLSARLVKMSPLQITFFTTDAYVDRILDELTNSFERGEEVYADRVRVLSLGNDPGFTTEVVDEGFELACEKLVAGEELRCAKTGRVFAALPPPQAAIIDFFAVKPIAAIKQSSGNSAKVYAWFSGMTTAAFMVVAPEKYGGPGNIRIKAEEMADKTGKSFEDAVVDLLFTPKGKVHNFPGLPPMIDYELYPQETPISANFVSQTFGRMYEALETCDGVFLNSPASYELEALEAARAWFGETGRSAYVCGPLVPHGSCPGCNDSKTTKKGTKIIDFLDTILKASGERSLLYISFGSMYWPTKSPEKLWAFLDVAMALDIPFLLSHASPRAGALPDEIVDKVGAYGKGMLSPWTPQQTVLEHKATGWFVTHCGQNSVIESISAGIPMIAWPFNADQPLNAVRISEVLEVGYELLEVRTGHGLHPLHRNGRKPVGTIDAVKAEAKDVLTKAFGDDGAQKREKLLTLTRAFEQEWEEGGASWEDVHAFLDSL</sequence>
<dbReference type="GO" id="GO:0035251">
    <property type="term" value="F:UDP-glucosyltransferase activity"/>
    <property type="evidence" value="ECO:0007669"/>
    <property type="project" value="TreeGrafter"/>
</dbReference>
<evidence type="ECO:0000256" key="2">
    <source>
        <dbReference type="ARBA" id="ARBA00022679"/>
    </source>
</evidence>
<organism evidence="3 4">
    <name type="scientific">Trametes coccinea (strain BRFM310)</name>
    <name type="common">Pycnoporus coccineus</name>
    <dbReference type="NCBI Taxonomy" id="1353009"/>
    <lineage>
        <taxon>Eukaryota</taxon>
        <taxon>Fungi</taxon>
        <taxon>Dikarya</taxon>
        <taxon>Basidiomycota</taxon>
        <taxon>Agaricomycotina</taxon>
        <taxon>Agaricomycetes</taxon>
        <taxon>Polyporales</taxon>
        <taxon>Polyporaceae</taxon>
        <taxon>Trametes</taxon>
    </lineage>
</organism>
<dbReference type="EMBL" id="KZ084098">
    <property type="protein sequence ID" value="OSD03898.1"/>
    <property type="molecule type" value="Genomic_DNA"/>
</dbReference>
<dbReference type="AlphaFoldDB" id="A0A1Y2IS12"/>
<dbReference type="PANTHER" id="PTHR48047">
    <property type="entry name" value="GLYCOSYLTRANSFERASE"/>
    <property type="match status" value="1"/>
</dbReference>